<accession>A0ACC1HDS1</accession>
<gene>
    <name evidence="1" type="ORF">EV182_005569</name>
</gene>
<evidence type="ECO:0000313" key="2">
    <source>
        <dbReference type="Proteomes" id="UP001145114"/>
    </source>
</evidence>
<dbReference type="EMBL" id="JAMZIH010007167">
    <property type="protein sequence ID" value="KAJ1673268.1"/>
    <property type="molecule type" value="Genomic_DNA"/>
</dbReference>
<sequence length="341" mass="36706">DEKDEEADTSSEVTSPSTSSHKAHLLGRKSPPTRTTMMAIMMPENGLRPQAAADQPQHFATISTASQHLRRPYRAGLSKAKLPAIVPTTSIQSLPSAQYQTQFKANENVLGFSGLPSLDLPAGPVAADGGELSGGHRSRQVMMSRESSMVGRFDPDDEMYTSSSDEGGADAFQAPTHKSGIQVGLMQRQQQRLQKQRQLNQLVLFNNAEHSTLWPRSRRDSSTTITESDPYNMKGSVAQDKGSLSVEPCRMVNATGQEPQQPTYTEGSALSPCDDSRASLEKLMLHTSHPRSITDLGNKVTGGGKGPRTQAMSSTAAATSCVADDNGTILLADSADFARRF</sequence>
<feature type="non-terminal residue" evidence="1">
    <location>
        <position position="1"/>
    </location>
</feature>
<protein>
    <submittedName>
        <fullName evidence="1">Uncharacterized protein</fullName>
    </submittedName>
</protein>
<feature type="non-terminal residue" evidence="1">
    <location>
        <position position="341"/>
    </location>
</feature>
<dbReference type="Proteomes" id="UP001145114">
    <property type="component" value="Unassembled WGS sequence"/>
</dbReference>
<name>A0ACC1HDS1_9FUNG</name>
<organism evidence="1 2">
    <name type="scientific">Spiromyces aspiralis</name>
    <dbReference type="NCBI Taxonomy" id="68401"/>
    <lineage>
        <taxon>Eukaryota</taxon>
        <taxon>Fungi</taxon>
        <taxon>Fungi incertae sedis</taxon>
        <taxon>Zoopagomycota</taxon>
        <taxon>Kickxellomycotina</taxon>
        <taxon>Kickxellomycetes</taxon>
        <taxon>Kickxellales</taxon>
        <taxon>Kickxellaceae</taxon>
        <taxon>Spiromyces</taxon>
    </lineage>
</organism>
<comment type="caution">
    <text evidence="1">The sequence shown here is derived from an EMBL/GenBank/DDBJ whole genome shotgun (WGS) entry which is preliminary data.</text>
</comment>
<proteinExistence type="predicted"/>
<keyword evidence="2" id="KW-1185">Reference proteome</keyword>
<reference evidence="1" key="1">
    <citation type="submission" date="2022-06" db="EMBL/GenBank/DDBJ databases">
        <title>Phylogenomic reconstructions and comparative analyses of Kickxellomycotina fungi.</title>
        <authorList>
            <person name="Reynolds N.K."/>
            <person name="Stajich J.E."/>
            <person name="Barry K."/>
            <person name="Grigoriev I.V."/>
            <person name="Crous P."/>
            <person name="Smith M.E."/>
        </authorList>
    </citation>
    <scope>NUCLEOTIDE SEQUENCE</scope>
    <source>
        <strain evidence="1">RSA 2271</strain>
    </source>
</reference>
<evidence type="ECO:0000313" key="1">
    <source>
        <dbReference type="EMBL" id="KAJ1673268.1"/>
    </source>
</evidence>